<sequence length="150" mass="16954">MTAIHFTISEVKPEEHDQLLDIWESSVRATHHFLKEENILFFKQTIHEHKYFEMVELACVKDTNDQILGFLGTNADSLEMLFVHADAIGKGVGKALLSYALNTLKVTKVDVNEQNTQAVGFYLHHGFKTVSRSELDGTGKPFPILHMELG</sequence>
<dbReference type="InterPro" id="IPR016181">
    <property type="entry name" value="Acyl_CoA_acyltransferase"/>
</dbReference>
<reference evidence="4 5" key="1">
    <citation type="submission" date="2019-02" db="EMBL/GenBank/DDBJ databases">
        <title>Bacterial novel species Emticicia sp. 17J42-9 isolated from soil.</title>
        <authorList>
            <person name="Jung H.-Y."/>
        </authorList>
    </citation>
    <scope>NUCLEOTIDE SEQUENCE [LARGE SCALE GENOMIC DNA]</scope>
    <source>
        <strain evidence="4 5">17J42-9</strain>
    </source>
</reference>
<dbReference type="Proteomes" id="UP000293162">
    <property type="component" value="Unassembled WGS sequence"/>
</dbReference>
<dbReference type="AlphaFoldDB" id="A0A4Q5M196"/>
<dbReference type="PANTHER" id="PTHR43800:SF1">
    <property type="entry name" value="PEPTIDYL-LYSINE N-ACETYLTRANSFERASE YJAB"/>
    <property type="match status" value="1"/>
</dbReference>
<dbReference type="OrthoDB" id="9789605at2"/>
<accession>A0A4Q5M196</accession>
<feature type="domain" description="N-acetyltransferase" evidence="3">
    <location>
        <begin position="6"/>
        <end position="150"/>
    </location>
</feature>
<evidence type="ECO:0000256" key="2">
    <source>
        <dbReference type="ARBA" id="ARBA00023315"/>
    </source>
</evidence>
<dbReference type="GO" id="GO:0016747">
    <property type="term" value="F:acyltransferase activity, transferring groups other than amino-acyl groups"/>
    <property type="evidence" value="ECO:0007669"/>
    <property type="project" value="InterPro"/>
</dbReference>
<evidence type="ECO:0000313" key="4">
    <source>
        <dbReference type="EMBL" id="RYU95815.1"/>
    </source>
</evidence>
<keyword evidence="1 4" id="KW-0808">Transferase</keyword>
<organism evidence="4 5">
    <name type="scientific">Emticicia agri</name>
    <dbReference type="NCBI Taxonomy" id="2492393"/>
    <lineage>
        <taxon>Bacteria</taxon>
        <taxon>Pseudomonadati</taxon>
        <taxon>Bacteroidota</taxon>
        <taxon>Cytophagia</taxon>
        <taxon>Cytophagales</taxon>
        <taxon>Leadbetterellaceae</taxon>
        <taxon>Emticicia</taxon>
    </lineage>
</organism>
<dbReference type="Pfam" id="PF13673">
    <property type="entry name" value="Acetyltransf_10"/>
    <property type="match status" value="1"/>
</dbReference>
<protein>
    <submittedName>
        <fullName evidence="4">GNAT family N-acetyltransferase</fullName>
    </submittedName>
</protein>
<evidence type="ECO:0000313" key="5">
    <source>
        <dbReference type="Proteomes" id="UP000293162"/>
    </source>
</evidence>
<dbReference type="InterPro" id="IPR000182">
    <property type="entry name" value="GNAT_dom"/>
</dbReference>
<evidence type="ECO:0000256" key="1">
    <source>
        <dbReference type="ARBA" id="ARBA00022679"/>
    </source>
</evidence>
<dbReference type="Gene3D" id="3.40.630.30">
    <property type="match status" value="1"/>
</dbReference>
<keyword evidence="2" id="KW-0012">Acyltransferase</keyword>
<dbReference type="PANTHER" id="PTHR43800">
    <property type="entry name" value="PEPTIDYL-LYSINE N-ACETYLTRANSFERASE YJAB"/>
    <property type="match status" value="1"/>
</dbReference>
<evidence type="ECO:0000259" key="3">
    <source>
        <dbReference type="PROSITE" id="PS51186"/>
    </source>
</evidence>
<keyword evidence="5" id="KW-1185">Reference proteome</keyword>
<dbReference type="EMBL" id="SEWF01000012">
    <property type="protein sequence ID" value="RYU95815.1"/>
    <property type="molecule type" value="Genomic_DNA"/>
</dbReference>
<dbReference type="PROSITE" id="PS51186">
    <property type="entry name" value="GNAT"/>
    <property type="match status" value="1"/>
</dbReference>
<dbReference type="SUPFAM" id="SSF55729">
    <property type="entry name" value="Acyl-CoA N-acyltransferases (Nat)"/>
    <property type="match status" value="1"/>
</dbReference>
<proteinExistence type="predicted"/>
<name>A0A4Q5M196_9BACT</name>
<gene>
    <name evidence="4" type="ORF">EWM59_10210</name>
</gene>
<comment type="caution">
    <text evidence="4">The sequence shown here is derived from an EMBL/GenBank/DDBJ whole genome shotgun (WGS) entry which is preliminary data.</text>
</comment>
<dbReference type="CDD" id="cd04301">
    <property type="entry name" value="NAT_SF"/>
    <property type="match status" value="1"/>
</dbReference>